<dbReference type="RefSeq" id="WP_062322583.1">
    <property type="nucleotide sequence ID" value="NZ_BJWJ01000023.1"/>
</dbReference>
<comment type="similarity">
    <text evidence="2 11">Belongs to the SAICAR synthetase family.</text>
</comment>
<reference evidence="14 15" key="1">
    <citation type="submission" date="2016-10" db="EMBL/GenBank/DDBJ databases">
        <authorList>
            <person name="de Groot N.N."/>
        </authorList>
    </citation>
    <scope>NUCLEOTIDE SEQUENCE [LARGE SCALE GENOMIC DNA]</scope>
    <source>
        <strain evidence="14 15">DSM 17074</strain>
    </source>
</reference>
<dbReference type="EMBL" id="BJWJ01000023">
    <property type="protein sequence ID" value="GEM05071.1"/>
    <property type="molecule type" value="Genomic_DNA"/>
</dbReference>
<evidence type="ECO:0000259" key="12">
    <source>
        <dbReference type="Pfam" id="PF01259"/>
    </source>
</evidence>
<keyword evidence="5 11" id="KW-0436">Ligase</keyword>
<evidence type="ECO:0000256" key="3">
    <source>
        <dbReference type="ARBA" id="ARBA00012217"/>
    </source>
</evidence>
<proteinExistence type="inferred from homology"/>
<dbReference type="CDD" id="cd01415">
    <property type="entry name" value="SAICAR_synt_PurC"/>
    <property type="match status" value="1"/>
</dbReference>
<evidence type="ECO:0000313" key="14">
    <source>
        <dbReference type="EMBL" id="SFS96913.1"/>
    </source>
</evidence>
<evidence type="ECO:0000256" key="6">
    <source>
        <dbReference type="ARBA" id="ARBA00022741"/>
    </source>
</evidence>
<evidence type="ECO:0000256" key="7">
    <source>
        <dbReference type="ARBA" id="ARBA00022755"/>
    </source>
</evidence>
<dbReference type="OrthoDB" id="9801549at2"/>
<dbReference type="STRING" id="306541.SAMN05421668_12226"/>
<dbReference type="Gene3D" id="3.30.470.20">
    <property type="entry name" value="ATP-grasp fold, B domain"/>
    <property type="match status" value="1"/>
</dbReference>
<dbReference type="Pfam" id="PF01259">
    <property type="entry name" value="SAICAR_synt"/>
    <property type="match status" value="1"/>
</dbReference>
<dbReference type="GO" id="GO:0005524">
    <property type="term" value="F:ATP binding"/>
    <property type="evidence" value="ECO:0007669"/>
    <property type="project" value="UniProtKB-KW"/>
</dbReference>
<comment type="pathway">
    <text evidence="1 11">Purine metabolism; IMP biosynthesis via de novo pathway; 5-amino-1-(5-phospho-D-ribosyl)imidazole-4-carboxamide from 5-amino-1-(5-phospho-D-ribosyl)imidazole-4-carboxylate: step 1/2.</text>
</comment>
<keyword evidence="7 11" id="KW-0658">Purine biosynthesis</keyword>
<dbReference type="UniPathway" id="UPA00074">
    <property type="reaction ID" value="UER00131"/>
</dbReference>
<sequence length="234" mass="27442">MLELLYEGKAKKVYQTEKEDELILSYKDDATAFNGKKKAQFVGKGRFNNLITAHVFRYLTTEGIPHHFIETLNDTDQRVYKTTIIPMEVVVRNRSSYSLNNRLGIKEDTIFSPPLVEWFYKNDTLNDPLINDQHVFLLTDVTKEELNQMYNQTLQINDALKRFFHQIDLDLIDFKIEFGRNSRGEIILSDEISPDTCRLEDIHTKHHLDKDVFRQGTGNLLDVYQIILSRLEEL</sequence>
<dbReference type="PROSITE" id="PS01058">
    <property type="entry name" value="SAICAR_SYNTHETASE_2"/>
    <property type="match status" value="1"/>
</dbReference>
<feature type="domain" description="SAICAR synthetase/ADE2 N-terminal" evidence="12">
    <location>
        <begin position="4"/>
        <end position="229"/>
    </location>
</feature>
<dbReference type="SUPFAM" id="SSF56104">
    <property type="entry name" value="SAICAR synthase-like"/>
    <property type="match status" value="1"/>
</dbReference>
<evidence type="ECO:0000256" key="11">
    <source>
        <dbReference type="HAMAP-Rule" id="MF_00137"/>
    </source>
</evidence>
<keyword evidence="8 11" id="KW-0067">ATP-binding</keyword>
<evidence type="ECO:0000313" key="13">
    <source>
        <dbReference type="EMBL" id="GEM05071.1"/>
    </source>
</evidence>
<dbReference type="AlphaFoldDB" id="A0A1I6U652"/>
<dbReference type="GO" id="GO:0009236">
    <property type="term" value="P:cobalamin biosynthetic process"/>
    <property type="evidence" value="ECO:0007669"/>
    <property type="project" value="InterPro"/>
</dbReference>
<evidence type="ECO:0000256" key="10">
    <source>
        <dbReference type="ARBA" id="ARBA00048475"/>
    </source>
</evidence>
<dbReference type="PANTHER" id="PTHR43599:SF3">
    <property type="entry name" value="SI:DKEY-6E2.2"/>
    <property type="match status" value="1"/>
</dbReference>
<dbReference type="InterPro" id="IPR001636">
    <property type="entry name" value="SAICAR_synth"/>
</dbReference>
<name>A0A1I6U652_9BACI</name>
<dbReference type="FunFam" id="3.30.470.20:FF:000006">
    <property type="entry name" value="Phosphoribosylaminoimidazole-succinocarboxamide synthase"/>
    <property type="match status" value="1"/>
</dbReference>
<dbReference type="InterPro" id="IPR018236">
    <property type="entry name" value="SAICAR_synthetase_CS"/>
</dbReference>
<dbReference type="EC" id="6.3.2.6" evidence="3 11"/>
<evidence type="ECO:0000313" key="16">
    <source>
        <dbReference type="Proteomes" id="UP000321773"/>
    </source>
</evidence>
<dbReference type="GO" id="GO:0006189">
    <property type="term" value="P:'de novo' IMP biosynthetic process"/>
    <property type="evidence" value="ECO:0007669"/>
    <property type="project" value="UniProtKB-UniRule"/>
</dbReference>
<dbReference type="Gene3D" id="3.30.200.20">
    <property type="entry name" value="Phosphorylase Kinase, domain 1"/>
    <property type="match status" value="1"/>
</dbReference>
<dbReference type="HAMAP" id="MF_00137">
    <property type="entry name" value="SAICAR_synth"/>
    <property type="match status" value="1"/>
</dbReference>
<dbReference type="Proteomes" id="UP000321773">
    <property type="component" value="Unassembled WGS sequence"/>
</dbReference>
<evidence type="ECO:0000313" key="15">
    <source>
        <dbReference type="Proteomes" id="UP000199139"/>
    </source>
</evidence>
<gene>
    <name evidence="11 13" type="primary">purC</name>
    <name evidence="13" type="ORF">HMI01_20590</name>
    <name evidence="14" type="ORF">SAMN05421668_12226</name>
</gene>
<dbReference type="EMBL" id="FPAI01000022">
    <property type="protein sequence ID" value="SFS96913.1"/>
    <property type="molecule type" value="Genomic_DNA"/>
</dbReference>
<dbReference type="GO" id="GO:0004639">
    <property type="term" value="F:phosphoribosylaminoimidazolesuccinocarboxamide synthase activity"/>
    <property type="evidence" value="ECO:0007669"/>
    <property type="project" value="UniProtKB-UniRule"/>
</dbReference>
<evidence type="ECO:0000256" key="8">
    <source>
        <dbReference type="ARBA" id="ARBA00022840"/>
    </source>
</evidence>
<dbReference type="InterPro" id="IPR050089">
    <property type="entry name" value="SAICAR_synthetase"/>
</dbReference>
<dbReference type="NCBIfam" id="TIGR00081">
    <property type="entry name" value="purC"/>
    <property type="match status" value="1"/>
</dbReference>
<dbReference type="Proteomes" id="UP000199139">
    <property type="component" value="Unassembled WGS sequence"/>
</dbReference>
<comment type="catalytic activity">
    <reaction evidence="10 11">
        <text>5-amino-1-(5-phospho-D-ribosyl)imidazole-4-carboxylate + L-aspartate + ATP = (2S)-2-[5-amino-1-(5-phospho-beta-D-ribosyl)imidazole-4-carboxamido]succinate + ADP + phosphate + 2 H(+)</text>
        <dbReference type="Rhea" id="RHEA:22628"/>
        <dbReference type="ChEBI" id="CHEBI:15378"/>
        <dbReference type="ChEBI" id="CHEBI:29991"/>
        <dbReference type="ChEBI" id="CHEBI:30616"/>
        <dbReference type="ChEBI" id="CHEBI:43474"/>
        <dbReference type="ChEBI" id="CHEBI:58443"/>
        <dbReference type="ChEBI" id="CHEBI:77657"/>
        <dbReference type="ChEBI" id="CHEBI:456216"/>
        <dbReference type="EC" id="6.3.2.6"/>
    </reaction>
</comment>
<dbReference type="PANTHER" id="PTHR43599">
    <property type="entry name" value="MULTIFUNCTIONAL PROTEIN ADE2"/>
    <property type="match status" value="1"/>
</dbReference>
<organism evidence="14 15">
    <name type="scientific">Halolactibacillus miurensis</name>
    <dbReference type="NCBI Taxonomy" id="306541"/>
    <lineage>
        <taxon>Bacteria</taxon>
        <taxon>Bacillati</taxon>
        <taxon>Bacillota</taxon>
        <taxon>Bacilli</taxon>
        <taxon>Bacillales</taxon>
        <taxon>Bacillaceae</taxon>
        <taxon>Halolactibacillus</taxon>
    </lineage>
</organism>
<dbReference type="InterPro" id="IPR028923">
    <property type="entry name" value="SAICAR_synt/ADE2_N"/>
</dbReference>
<keyword evidence="6 11" id="KW-0547">Nucleotide-binding</keyword>
<protein>
    <recommendedName>
        <fullName evidence="4 11">Phosphoribosylaminoimidazole-succinocarboxamide synthase</fullName>
        <ecNumber evidence="3 11">6.3.2.6</ecNumber>
    </recommendedName>
    <alternativeName>
        <fullName evidence="9 11">SAICAR synthetase</fullName>
    </alternativeName>
</protein>
<evidence type="ECO:0000256" key="2">
    <source>
        <dbReference type="ARBA" id="ARBA00010190"/>
    </source>
</evidence>
<evidence type="ECO:0000256" key="4">
    <source>
        <dbReference type="ARBA" id="ARBA00016460"/>
    </source>
</evidence>
<accession>A0A1I6U652</accession>
<evidence type="ECO:0000256" key="5">
    <source>
        <dbReference type="ARBA" id="ARBA00022598"/>
    </source>
</evidence>
<evidence type="ECO:0000256" key="9">
    <source>
        <dbReference type="ARBA" id="ARBA00030409"/>
    </source>
</evidence>
<evidence type="ECO:0000256" key="1">
    <source>
        <dbReference type="ARBA" id="ARBA00004672"/>
    </source>
</evidence>
<dbReference type="InterPro" id="IPR033934">
    <property type="entry name" value="SAICAR_synt_PurC"/>
</dbReference>
<keyword evidence="16" id="KW-1185">Reference proteome</keyword>
<reference evidence="13 16" key="2">
    <citation type="submission" date="2019-07" db="EMBL/GenBank/DDBJ databases">
        <title>Whole genome shotgun sequence of Halolactibacillus miurensis NBRC 100873.</title>
        <authorList>
            <person name="Hosoyama A."/>
            <person name="Uohara A."/>
            <person name="Ohji S."/>
            <person name="Ichikawa N."/>
        </authorList>
    </citation>
    <scope>NUCLEOTIDE SEQUENCE [LARGE SCALE GENOMIC DNA]</scope>
    <source>
        <strain evidence="13 16">NBRC 100873</strain>
    </source>
</reference>